<feature type="compositionally biased region" description="Basic and acidic residues" evidence="1">
    <location>
        <begin position="8"/>
        <end position="21"/>
    </location>
</feature>
<dbReference type="VEuPathDB" id="FungiDB:G647_10028"/>
<dbReference type="PANTHER" id="PTHR43441">
    <property type="entry name" value="RIBOSOMAL-PROTEIN-SERINE ACETYLTRANSFERASE"/>
    <property type="match status" value="1"/>
</dbReference>
<dbReference type="Proteomes" id="UP000094526">
    <property type="component" value="Unassembled WGS sequence"/>
</dbReference>
<reference evidence="4" key="1">
    <citation type="submission" date="2015-07" db="EMBL/GenBank/DDBJ databases">
        <authorList>
            <person name="Teixeira M.M."/>
            <person name="Souza R.C."/>
            <person name="Almeida L.G."/>
            <person name="Vicente V.A."/>
            <person name="de Hoog S."/>
            <person name="Bocca A.L."/>
            <person name="de Almeida S.R."/>
            <person name="Vasconcelos A.T."/>
            <person name="Felipe M.S."/>
        </authorList>
    </citation>
    <scope>NUCLEOTIDE SEQUENCE [LARGE SCALE GENOMIC DNA]</scope>
    <source>
        <strain evidence="4">KSF</strain>
    </source>
</reference>
<evidence type="ECO:0000259" key="2">
    <source>
        <dbReference type="PROSITE" id="PS51186"/>
    </source>
</evidence>
<dbReference type="FunFam" id="3.40.630.30:FF:000047">
    <property type="entry name" value="Acetyltransferase, GNAT family"/>
    <property type="match status" value="1"/>
</dbReference>
<dbReference type="Pfam" id="PF13302">
    <property type="entry name" value="Acetyltransf_3"/>
    <property type="match status" value="1"/>
</dbReference>
<evidence type="ECO:0000313" key="4">
    <source>
        <dbReference type="Proteomes" id="UP000094526"/>
    </source>
</evidence>
<dbReference type="InterPro" id="IPR016181">
    <property type="entry name" value="Acyl_CoA_acyltransferase"/>
</dbReference>
<dbReference type="SUPFAM" id="SSF55729">
    <property type="entry name" value="Acyl-CoA N-acyltransferases (Nat)"/>
    <property type="match status" value="1"/>
</dbReference>
<evidence type="ECO:0000256" key="1">
    <source>
        <dbReference type="SAM" id="MobiDB-lite"/>
    </source>
</evidence>
<keyword evidence="4" id="KW-1185">Reference proteome</keyword>
<comment type="caution">
    <text evidence="3">The sequence shown here is derived from an EMBL/GenBank/DDBJ whole genome shotgun (WGS) entry which is preliminary data.</text>
</comment>
<dbReference type="GO" id="GO:1990189">
    <property type="term" value="F:protein N-terminal-serine acetyltransferase activity"/>
    <property type="evidence" value="ECO:0007669"/>
    <property type="project" value="TreeGrafter"/>
</dbReference>
<dbReference type="PROSITE" id="PS51186">
    <property type="entry name" value="GNAT"/>
    <property type="match status" value="1"/>
</dbReference>
<feature type="compositionally biased region" description="Polar residues" evidence="1">
    <location>
        <begin position="22"/>
        <end position="33"/>
    </location>
</feature>
<dbReference type="Gene3D" id="3.40.630.30">
    <property type="match status" value="1"/>
</dbReference>
<gene>
    <name evidence="3" type="ORF">CLCR_00505</name>
</gene>
<dbReference type="EMBL" id="LGRB01000017">
    <property type="protein sequence ID" value="OCT45983.1"/>
    <property type="molecule type" value="Genomic_DNA"/>
</dbReference>
<dbReference type="InterPro" id="IPR000182">
    <property type="entry name" value="GNAT_dom"/>
</dbReference>
<feature type="domain" description="N-acetyltransferase" evidence="2">
    <location>
        <begin position="50"/>
        <end position="207"/>
    </location>
</feature>
<dbReference type="PANTHER" id="PTHR43441:SF2">
    <property type="entry name" value="FAMILY ACETYLTRANSFERASE, PUTATIVE (AFU_ORTHOLOGUE AFUA_7G00850)-RELATED"/>
    <property type="match status" value="1"/>
</dbReference>
<dbReference type="InterPro" id="IPR051908">
    <property type="entry name" value="Ribosomal_N-acetyltransferase"/>
</dbReference>
<dbReference type="eggNOG" id="ENOG502RYBC">
    <property type="taxonomic scope" value="Eukaryota"/>
</dbReference>
<dbReference type="GO" id="GO:0008999">
    <property type="term" value="F:protein-N-terminal-alanine acetyltransferase activity"/>
    <property type="evidence" value="ECO:0007669"/>
    <property type="project" value="TreeGrafter"/>
</dbReference>
<organism evidence="3 4">
    <name type="scientific">Cladophialophora carrionii</name>
    <dbReference type="NCBI Taxonomy" id="86049"/>
    <lineage>
        <taxon>Eukaryota</taxon>
        <taxon>Fungi</taxon>
        <taxon>Dikarya</taxon>
        <taxon>Ascomycota</taxon>
        <taxon>Pezizomycotina</taxon>
        <taxon>Eurotiomycetes</taxon>
        <taxon>Chaetothyriomycetidae</taxon>
        <taxon>Chaetothyriales</taxon>
        <taxon>Herpotrichiellaceae</taxon>
        <taxon>Cladophialophora</taxon>
    </lineage>
</organism>
<dbReference type="AlphaFoldDB" id="A0A1C1CBR2"/>
<accession>A0A1C1CBR2</accession>
<name>A0A1C1CBR2_9EURO</name>
<dbReference type="VEuPathDB" id="FungiDB:CLCR_00505"/>
<evidence type="ECO:0000313" key="3">
    <source>
        <dbReference type="EMBL" id="OCT45983.1"/>
    </source>
</evidence>
<protein>
    <recommendedName>
        <fullName evidence="2">N-acetyltransferase domain-containing protein</fullName>
    </recommendedName>
</protein>
<sequence length="264" mass="30015">MTETRSSQQEERNLMGCKEQRQQPIGPSVSLSQPGPGPRPSKVTLAGHAVTIVPLAADHAGDLYDVVKGGDHEHLFTYLFDDPYPSLASFEEAVVTKSQSQDPLFFALVDNTTSKPVGWASLMRVDTTHRVVEVGNILFSPRLQRTKAATEAMYLLAKYVFEELGYRRYEWKCDNLNGPSKRAAIRYGFTFEGVFRKHMVYKGRSRDTCWFSMVEEDWWERGVKQGFEAWLNDANFDGQGRQKRRLEDVRGEMQGQKGPVVLEV</sequence>
<feature type="region of interest" description="Disordered" evidence="1">
    <location>
        <begin position="1"/>
        <end position="42"/>
    </location>
</feature>
<dbReference type="OrthoDB" id="41238at2759"/>
<proteinExistence type="predicted"/>